<evidence type="ECO:0000256" key="1">
    <source>
        <dbReference type="ARBA" id="ARBA00004651"/>
    </source>
</evidence>
<evidence type="ECO:0000259" key="7">
    <source>
        <dbReference type="PROSITE" id="PS50156"/>
    </source>
</evidence>
<keyword evidence="5 6" id="KW-0472">Membrane</keyword>
<dbReference type="RefSeq" id="WP_123124420.1">
    <property type="nucleotide sequence ID" value="NZ_RJJC01000001.1"/>
</dbReference>
<comment type="caution">
    <text evidence="8">The sequence shown here is derived from an EMBL/GenBank/DDBJ whole genome shotgun (WGS) entry which is preliminary data.</text>
</comment>
<dbReference type="PANTHER" id="PTHR33406">
    <property type="entry name" value="MEMBRANE PROTEIN MJ1562-RELATED"/>
    <property type="match status" value="1"/>
</dbReference>
<dbReference type="Gene3D" id="1.20.1640.10">
    <property type="entry name" value="Multidrug efflux transporter AcrB transmembrane domain"/>
    <property type="match status" value="2"/>
</dbReference>
<protein>
    <submittedName>
        <fullName evidence="8">RND transporter</fullName>
    </submittedName>
</protein>
<dbReference type="InterPro" id="IPR050545">
    <property type="entry name" value="Mycobact_MmpL"/>
</dbReference>
<sequence>MNTVDAILEWLDGYIVDRPKTVVLAFLLLTAGFATGLGSISTDAGTSQFVEGVPAQEAFEEVNDEFESATFEADTGPTTLIQRGENVLAQPELVRMLELQQRLREREDLRIVGQSSAATLIATRLNPNATTLAAQEDALRNATPSEIDQAIKAAAAGPGLTAILSDDFNPTAGAASATIGTVTHEVPQGLSSSTGTSGTSPLTEIQQSVQSVAERSSGDFTVFGSGIISGELTGVIGDSLTIVVPAALVLILVFLLFAYRDPIDLVLGLIALGMTIIWTFGFMGHAGIPFGQMTIAVPVLLLAVGIDFGIHAINRYREERATGAGVRESMRPTTDQLLVAFFIVTGTTVLGFAANLLSNLAPIRDFGAAAGIGIVFTFLIFGIFLPSMKILLDEWREQVNFPSFGTKPIGSGGSAFSAALTSGHKIASRTPKLLLAVLLVTGGVAGAYGTGVDTSFSQEDFLPPEELPDYVQSLPGPLAPGDYTVTETLNNLEEDFESFEGSGSVTVFIETPLRRDDALEQIYRATGNPQESFVTTNRRAQAQGIIQVIQTQAEQDQTFAALVARNDRNDNGVPDDNLEVIYEYLLDSPARGQALSYISDDFRQTRVVITADPEYSQSEIAADGQAFTDRFRFTAIATGQTVVFAAITDIILESALLSLVAALIATAGFLIFIYWLLEDRPSLGVVNLIPIMVAIAWLAGTMRYFDIPLNALTATVLSIAIGLGIDYSAHIVHRFGEEYEELEGDVEMALDNTIRGTGGALAGSMLTTTFGTGVLGLAITPVLGQFGLVIALSVAYSFIASLLVTPPTAILWHRHVA</sequence>
<dbReference type="GO" id="GO:0005886">
    <property type="term" value="C:plasma membrane"/>
    <property type="evidence" value="ECO:0007669"/>
    <property type="project" value="UniProtKB-SubCell"/>
</dbReference>
<feature type="transmembrane region" description="Helical" evidence="6">
    <location>
        <begin position="366"/>
        <end position="386"/>
    </location>
</feature>
<keyword evidence="9" id="KW-1185">Reference proteome</keyword>
<dbReference type="Proteomes" id="UP000270581">
    <property type="component" value="Unassembled WGS sequence"/>
</dbReference>
<comment type="subcellular location">
    <subcellularLocation>
        <location evidence="1">Cell membrane</location>
        <topology evidence="1">Multi-pass membrane protein</topology>
    </subcellularLocation>
</comment>
<feature type="transmembrane region" description="Helical" evidence="6">
    <location>
        <begin position="655"/>
        <end position="677"/>
    </location>
</feature>
<feature type="transmembrane region" description="Helical" evidence="6">
    <location>
        <begin position="337"/>
        <end position="354"/>
    </location>
</feature>
<keyword evidence="4 6" id="KW-1133">Transmembrane helix</keyword>
<organism evidence="8 9">
    <name type="scientific">Halosegnis longus</name>
    <dbReference type="NCBI Taxonomy" id="2216012"/>
    <lineage>
        <taxon>Archaea</taxon>
        <taxon>Methanobacteriati</taxon>
        <taxon>Methanobacteriota</taxon>
        <taxon>Stenosarchaea group</taxon>
        <taxon>Halobacteria</taxon>
        <taxon>Halobacteriales</taxon>
        <taxon>Natronomonadaceae</taxon>
        <taxon>Halosegnis</taxon>
    </lineage>
</organism>
<dbReference type="InterPro" id="IPR004869">
    <property type="entry name" value="MMPL_dom"/>
</dbReference>
<reference evidence="8 9" key="1">
    <citation type="submission" date="2018-11" db="EMBL/GenBank/DDBJ databases">
        <title>Genome sequences of Natronomonas sp. CBA1133.</title>
        <authorList>
            <person name="Roh S.W."/>
            <person name="Cha I.-T."/>
        </authorList>
    </citation>
    <scope>NUCLEOTIDE SEQUENCE [LARGE SCALE GENOMIC DNA]</scope>
    <source>
        <strain evidence="8 9">CBA1133</strain>
    </source>
</reference>
<feature type="transmembrane region" description="Helical" evidence="6">
    <location>
        <begin position="290"/>
        <end position="310"/>
    </location>
</feature>
<feature type="transmembrane region" description="Helical" evidence="6">
    <location>
        <begin position="711"/>
        <end position="729"/>
    </location>
</feature>
<dbReference type="EMBL" id="RJJC01000001">
    <property type="protein sequence ID" value="RNJ27128.1"/>
    <property type="molecule type" value="Genomic_DNA"/>
</dbReference>
<feature type="transmembrane region" description="Helical" evidence="6">
    <location>
        <begin position="758"/>
        <end position="779"/>
    </location>
</feature>
<evidence type="ECO:0000256" key="3">
    <source>
        <dbReference type="ARBA" id="ARBA00022692"/>
    </source>
</evidence>
<dbReference type="PANTHER" id="PTHR33406:SF13">
    <property type="entry name" value="MEMBRANE PROTEIN YDFJ"/>
    <property type="match status" value="1"/>
</dbReference>
<feature type="transmembrane region" description="Helical" evidence="6">
    <location>
        <begin position="265"/>
        <end position="284"/>
    </location>
</feature>
<proteinExistence type="predicted"/>
<evidence type="ECO:0000313" key="9">
    <source>
        <dbReference type="Proteomes" id="UP000270581"/>
    </source>
</evidence>
<evidence type="ECO:0000256" key="5">
    <source>
        <dbReference type="ARBA" id="ARBA00023136"/>
    </source>
</evidence>
<feature type="domain" description="SSD" evidence="7">
    <location>
        <begin position="649"/>
        <end position="811"/>
    </location>
</feature>
<gene>
    <name evidence="8" type="ORF">Nmn1133_10900</name>
</gene>
<feature type="transmembrane region" description="Helical" evidence="6">
    <location>
        <begin position="684"/>
        <end position="705"/>
    </location>
</feature>
<evidence type="ECO:0000313" key="8">
    <source>
        <dbReference type="EMBL" id="RNJ27128.1"/>
    </source>
</evidence>
<evidence type="ECO:0000256" key="2">
    <source>
        <dbReference type="ARBA" id="ARBA00022475"/>
    </source>
</evidence>
<feature type="transmembrane region" description="Helical" evidence="6">
    <location>
        <begin position="433"/>
        <end position="451"/>
    </location>
</feature>
<dbReference type="AlphaFoldDB" id="A0AAJ4UWI6"/>
<keyword evidence="3 6" id="KW-0812">Transmembrane</keyword>
<keyword evidence="2" id="KW-1003">Cell membrane</keyword>
<evidence type="ECO:0000256" key="4">
    <source>
        <dbReference type="ARBA" id="ARBA00022989"/>
    </source>
</evidence>
<feature type="transmembrane region" description="Helical" evidence="6">
    <location>
        <begin position="239"/>
        <end position="258"/>
    </location>
</feature>
<dbReference type="Pfam" id="PF03176">
    <property type="entry name" value="MMPL"/>
    <property type="match status" value="2"/>
</dbReference>
<evidence type="ECO:0000256" key="6">
    <source>
        <dbReference type="SAM" id="Phobius"/>
    </source>
</evidence>
<dbReference type="InterPro" id="IPR000731">
    <property type="entry name" value="SSD"/>
</dbReference>
<feature type="transmembrane region" description="Helical" evidence="6">
    <location>
        <begin position="785"/>
        <end position="804"/>
    </location>
</feature>
<name>A0AAJ4UWI6_9EURY</name>
<accession>A0AAJ4UWI6</accession>
<feature type="domain" description="SSD" evidence="7">
    <location>
        <begin position="266"/>
        <end position="391"/>
    </location>
</feature>
<dbReference type="SUPFAM" id="SSF82866">
    <property type="entry name" value="Multidrug efflux transporter AcrB transmembrane domain"/>
    <property type="match status" value="2"/>
</dbReference>
<dbReference type="PROSITE" id="PS50156">
    <property type="entry name" value="SSD"/>
    <property type="match status" value="2"/>
</dbReference>